<proteinExistence type="predicted"/>
<dbReference type="AlphaFoldDB" id="A0A915KIA2"/>
<dbReference type="InterPro" id="IPR006954">
    <property type="entry name" value="Mlt-10-like"/>
</dbReference>
<accession>A0A915KIA2</accession>
<organism evidence="1 2">
    <name type="scientific">Romanomermis culicivorax</name>
    <name type="common">Nematode worm</name>
    <dbReference type="NCBI Taxonomy" id="13658"/>
    <lineage>
        <taxon>Eukaryota</taxon>
        <taxon>Metazoa</taxon>
        <taxon>Ecdysozoa</taxon>
        <taxon>Nematoda</taxon>
        <taxon>Enoplea</taxon>
        <taxon>Dorylaimia</taxon>
        <taxon>Mermithida</taxon>
        <taxon>Mermithoidea</taxon>
        <taxon>Mermithidae</taxon>
        <taxon>Romanomermis</taxon>
    </lineage>
</organism>
<dbReference type="Pfam" id="PF04870">
    <property type="entry name" value="Moulting_cycle"/>
    <property type="match status" value="1"/>
</dbReference>
<keyword evidence="1" id="KW-1185">Reference proteome</keyword>
<dbReference type="WBParaSite" id="nRc.2.0.1.t38130-RA">
    <property type="protein sequence ID" value="nRc.2.0.1.t38130-RA"/>
    <property type="gene ID" value="nRc.2.0.1.g38130"/>
</dbReference>
<evidence type="ECO:0000313" key="2">
    <source>
        <dbReference type="WBParaSite" id="nRc.2.0.1.t38130-RA"/>
    </source>
</evidence>
<sequence length="219" mass="24848">HVSEFLYHVIKSAKSTIGGLWFSSSNDTQTLISDDQVPDDPNIDTNQTANDVINLINQLLNSPLVAMKHNLSLDQIFQNPDHQKNNVRILSPRLFPLFESKSNTADSFLSPDILALYDDRSSSSNSFSQILRNFSQSNHNDKFWSKFLSELSGVSDLIKLTKKTNLRKFLLKKSKIETGYDGIDIATNKIYDIYDKMKVSDIYKMLNAGQMTQLNSKGY</sequence>
<reference evidence="2" key="1">
    <citation type="submission" date="2022-11" db="UniProtKB">
        <authorList>
            <consortium name="WormBaseParasite"/>
        </authorList>
    </citation>
    <scope>IDENTIFICATION</scope>
</reference>
<protein>
    <submittedName>
        <fullName evidence="2">Uncharacterized protein</fullName>
    </submittedName>
</protein>
<dbReference type="Proteomes" id="UP000887565">
    <property type="component" value="Unplaced"/>
</dbReference>
<name>A0A915KIA2_ROMCU</name>
<evidence type="ECO:0000313" key="1">
    <source>
        <dbReference type="Proteomes" id="UP000887565"/>
    </source>
</evidence>